<proteinExistence type="predicted"/>
<keyword evidence="1" id="KW-0732">Signal</keyword>
<feature type="signal peptide" evidence="1">
    <location>
        <begin position="1"/>
        <end position="17"/>
    </location>
</feature>
<evidence type="ECO:0000259" key="3">
    <source>
        <dbReference type="Pfam" id="PF25581"/>
    </source>
</evidence>
<feature type="domain" description="AsqO/PenF-like C-terminal" evidence="3">
    <location>
        <begin position="255"/>
        <end position="374"/>
    </location>
</feature>
<dbReference type="Pfam" id="PF25581">
    <property type="entry name" value="AsqO_C"/>
    <property type="match status" value="1"/>
</dbReference>
<evidence type="ECO:0000259" key="2">
    <source>
        <dbReference type="Pfam" id="PF24137"/>
    </source>
</evidence>
<name>A0A1L9PTZ3_ASPVE</name>
<accession>A0A1L9PTZ3</accession>
<dbReference type="AlphaFoldDB" id="A0A1L9PTZ3"/>
<dbReference type="Pfam" id="PF24137">
    <property type="entry name" value="DA_N"/>
    <property type="match status" value="1"/>
</dbReference>
<dbReference type="VEuPathDB" id="FungiDB:ASPVEDRAFT_31400"/>
<dbReference type="SUPFAM" id="SSF159245">
    <property type="entry name" value="AttH-like"/>
    <property type="match status" value="1"/>
</dbReference>
<feature type="chain" id="PRO_5012273476" description="AttH domain-containing protein" evidence="1">
    <location>
        <begin position="18"/>
        <end position="376"/>
    </location>
</feature>
<sequence length="376" mass="39735">MHPTILGLLGLTTLATARYAINLPPTLYTGPIAADYITPSLDQSDLDSPKLSHANASTFDWWHFDAIGIENPNATAAITFSNAGPDGYPLDIPGNLTQPPTVPGPGGNATTVAGHALWAHIWVTFEDGRRFSHVQAVESARMHGSGDSSVAIWHGAGGWMGSEEGYEVEFAVGDGASGVNVTGGISMERITSSHSRCSTASEFSHALEIGDAGLGWVAVMPDAIARVDVTVNGERLRFEGYGYHDKVWSSRPFTSSTKSLQRGRAHLGLYSVLWLSYASESNPGQEVVSSFLARDGESVNAGCADGSVAIVAGQEQTEGGLVSGFQVGIPGAQVSVATDIEDRGGRGAHVRWNGRARGMLEGVDEEGVAIFERFEY</sequence>
<dbReference type="OrthoDB" id="5344254at2759"/>
<dbReference type="STRING" id="1036611.A0A1L9PTZ3"/>
<organism evidence="4 5">
    <name type="scientific">Aspergillus versicolor CBS 583.65</name>
    <dbReference type="NCBI Taxonomy" id="1036611"/>
    <lineage>
        <taxon>Eukaryota</taxon>
        <taxon>Fungi</taxon>
        <taxon>Dikarya</taxon>
        <taxon>Ascomycota</taxon>
        <taxon>Pezizomycotina</taxon>
        <taxon>Eurotiomycetes</taxon>
        <taxon>Eurotiomycetidae</taxon>
        <taxon>Eurotiales</taxon>
        <taxon>Aspergillaceae</taxon>
        <taxon>Aspergillus</taxon>
        <taxon>Aspergillus subgen. Nidulantes</taxon>
    </lineage>
</organism>
<gene>
    <name evidence="4" type="ORF">ASPVEDRAFT_31400</name>
</gene>
<reference evidence="5" key="1">
    <citation type="journal article" date="2017" name="Genome Biol.">
        <title>Comparative genomics reveals high biological diversity and specific adaptations in the industrially and medically important fungal genus Aspergillus.</title>
        <authorList>
            <person name="de Vries R.P."/>
            <person name="Riley R."/>
            <person name="Wiebenga A."/>
            <person name="Aguilar-Osorio G."/>
            <person name="Amillis S."/>
            <person name="Uchima C.A."/>
            <person name="Anderluh G."/>
            <person name="Asadollahi M."/>
            <person name="Askin M."/>
            <person name="Barry K."/>
            <person name="Battaglia E."/>
            <person name="Bayram O."/>
            <person name="Benocci T."/>
            <person name="Braus-Stromeyer S.A."/>
            <person name="Caldana C."/>
            <person name="Canovas D."/>
            <person name="Cerqueira G.C."/>
            <person name="Chen F."/>
            <person name="Chen W."/>
            <person name="Choi C."/>
            <person name="Clum A."/>
            <person name="Dos Santos R.A."/>
            <person name="Damasio A.R."/>
            <person name="Diallinas G."/>
            <person name="Emri T."/>
            <person name="Fekete E."/>
            <person name="Flipphi M."/>
            <person name="Freyberg S."/>
            <person name="Gallo A."/>
            <person name="Gournas C."/>
            <person name="Habgood R."/>
            <person name="Hainaut M."/>
            <person name="Harispe M.L."/>
            <person name="Henrissat B."/>
            <person name="Hilden K.S."/>
            <person name="Hope R."/>
            <person name="Hossain A."/>
            <person name="Karabika E."/>
            <person name="Karaffa L."/>
            <person name="Karanyi Z."/>
            <person name="Krasevec N."/>
            <person name="Kuo A."/>
            <person name="Kusch H."/>
            <person name="LaButti K."/>
            <person name="Lagendijk E.L."/>
            <person name="Lapidus A."/>
            <person name="Levasseur A."/>
            <person name="Lindquist E."/>
            <person name="Lipzen A."/>
            <person name="Logrieco A.F."/>
            <person name="MacCabe A."/>
            <person name="Maekelae M.R."/>
            <person name="Malavazi I."/>
            <person name="Melin P."/>
            <person name="Meyer V."/>
            <person name="Mielnichuk N."/>
            <person name="Miskei M."/>
            <person name="Molnar A.P."/>
            <person name="Mule G."/>
            <person name="Ngan C.Y."/>
            <person name="Orejas M."/>
            <person name="Orosz E."/>
            <person name="Ouedraogo J.P."/>
            <person name="Overkamp K.M."/>
            <person name="Park H.-S."/>
            <person name="Perrone G."/>
            <person name="Piumi F."/>
            <person name="Punt P.J."/>
            <person name="Ram A.F."/>
            <person name="Ramon A."/>
            <person name="Rauscher S."/>
            <person name="Record E."/>
            <person name="Riano-Pachon D.M."/>
            <person name="Robert V."/>
            <person name="Roehrig J."/>
            <person name="Ruller R."/>
            <person name="Salamov A."/>
            <person name="Salih N.S."/>
            <person name="Samson R.A."/>
            <person name="Sandor E."/>
            <person name="Sanguinetti M."/>
            <person name="Schuetze T."/>
            <person name="Sepcic K."/>
            <person name="Shelest E."/>
            <person name="Sherlock G."/>
            <person name="Sophianopoulou V."/>
            <person name="Squina F.M."/>
            <person name="Sun H."/>
            <person name="Susca A."/>
            <person name="Todd R.B."/>
            <person name="Tsang A."/>
            <person name="Unkles S.E."/>
            <person name="van de Wiele N."/>
            <person name="van Rossen-Uffink D."/>
            <person name="Oliveira J.V."/>
            <person name="Vesth T.C."/>
            <person name="Visser J."/>
            <person name="Yu J.-H."/>
            <person name="Zhou M."/>
            <person name="Andersen M.R."/>
            <person name="Archer D.B."/>
            <person name="Baker S.E."/>
            <person name="Benoit I."/>
            <person name="Brakhage A.A."/>
            <person name="Braus G.H."/>
            <person name="Fischer R."/>
            <person name="Frisvad J.C."/>
            <person name="Goldman G.H."/>
            <person name="Houbraken J."/>
            <person name="Oakley B."/>
            <person name="Pocsi I."/>
            <person name="Scazzocchio C."/>
            <person name="Seiboth B."/>
            <person name="vanKuyk P.A."/>
            <person name="Wortman J."/>
            <person name="Dyer P.S."/>
            <person name="Grigoriev I.V."/>
        </authorList>
    </citation>
    <scope>NUCLEOTIDE SEQUENCE [LARGE SCALE GENOMIC DNA]</scope>
    <source>
        <strain evidence="5">CBS 583.65</strain>
    </source>
</reference>
<evidence type="ECO:0000256" key="1">
    <source>
        <dbReference type="SAM" id="SignalP"/>
    </source>
</evidence>
<evidence type="ECO:0000313" key="4">
    <source>
        <dbReference type="EMBL" id="OJJ04981.1"/>
    </source>
</evidence>
<dbReference type="Proteomes" id="UP000184073">
    <property type="component" value="Unassembled WGS sequence"/>
</dbReference>
<feature type="domain" description="Diels-Alderase N-terminal" evidence="2">
    <location>
        <begin position="17"/>
        <end position="248"/>
    </location>
</feature>
<dbReference type="InterPro" id="IPR056402">
    <property type="entry name" value="DA_N"/>
</dbReference>
<protein>
    <recommendedName>
        <fullName evidence="6">AttH domain-containing protein</fullName>
    </recommendedName>
</protein>
<evidence type="ECO:0000313" key="5">
    <source>
        <dbReference type="Proteomes" id="UP000184073"/>
    </source>
</evidence>
<dbReference type="RefSeq" id="XP_040670743.1">
    <property type="nucleotide sequence ID" value="XM_040810470.1"/>
</dbReference>
<dbReference type="GeneID" id="63725981"/>
<dbReference type="EMBL" id="KV878132">
    <property type="protein sequence ID" value="OJJ04981.1"/>
    <property type="molecule type" value="Genomic_DNA"/>
</dbReference>
<dbReference type="InterPro" id="IPR057722">
    <property type="entry name" value="AsqO/PenF-like_C"/>
</dbReference>
<keyword evidence="5" id="KW-1185">Reference proteome</keyword>
<evidence type="ECO:0008006" key="6">
    <source>
        <dbReference type="Google" id="ProtNLM"/>
    </source>
</evidence>